<dbReference type="WBParaSite" id="Hba_21169">
    <property type="protein sequence ID" value="Hba_21169"/>
    <property type="gene ID" value="Hba_21169"/>
</dbReference>
<proteinExistence type="predicted"/>
<name>A0A1I7XTV3_HETBA</name>
<protein>
    <submittedName>
        <fullName evidence="2">Uncharacterized protein</fullName>
    </submittedName>
</protein>
<keyword evidence="1" id="KW-1185">Reference proteome</keyword>
<sequence length="80" mass="9397">MDIEPAVPQINRHCPGGQKIETTHKERNYVPDISPWNKLELDVVFVRLEHASQLIRYKSETTRLNNIPTYSICNINKEHR</sequence>
<dbReference type="AlphaFoldDB" id="A0A1I7XTV3"/>
<organism evidence="1 2">
    <name type="scientific">Heterorhabditis bacteriophora</name>
    <name type="common">Entomopathogenic nematode worm</name>
    <dbReference type="NCBI Taxonomy" id="37862"/>
    <lineage>
        <taxon>Eukaryota</taxon>
        <taxon>Metazoa</taxon>
        <taxon>Ecdysozoa</taxon>
        <taxon>Nematoda</taxon>
        <taxon>Chromadorea</taxon>
        <taxon>Rhabditida</taxon>
        <taxon>Rhabditina</taxon>
        <taxon>Rhabditomorpha</taxon>
        <taxon>Strongyloidea</taxon>
        <taxon>Heterorhabditidae</taxon>
        <taxon>Heterorhabditis</taxon>
    </lineage>
</organism>
<accession>A0A1I7XTV3</accession>
<dbReference type="Proteomes" id="UP000095283">
    <property type="component" value="Unplaced"/>
</dbReference>
<evidence type="ECO:0000313" key="2">
    <source>
        <dbReference type="WBParaSite" id="Hba_21169"/>
    </source>
</evidence>
<evidence type="ECO:0000313" key="1">
    <source>
        <dbReference type="Proteomes" id="UP000095283"/>
    </source>
</evidence>
<reference evidence="2" key="1">
    <citation type="submission" date="2016-11" db="UniProtKB">
        <authorList>
            <consortium name="WormBaseParasite"/>
        </authorList>
    </citation>
    <scope>IDENTIFICATION</scope>
</reference>